<protein>
    <submittedName>
        <fullName evidence="3">Uncharacterized protein</fullName>
    </submittedName>
</protein>
<sequence>MRWGYLILLLFNFSTGEKGEESAWSPCPLSAWRRGALFQWACRKSQLTWRGRPDAAPPGSAPPSRTFPFFPAARAGGRDARGWSGAERDAGGKARRGHRSGSPRAQTHRSSSADPPPPTALPPLLPPLFRPFHCARPRKLLTSGLTAPALTPLTARPRPLPKLESERGLGTGIPHRAGAARRRPPGHVRHFSVICLPGPG</sequence>
<reference evidence="3 4" key="1">
    <citation type="submission" date="2018-04" db="EMBL/GenBank/DDBJ databases">
        <title>WGS assembly of Panicum hallii var. hallii HAL2.</title>
        <authorList>
            <person name="Lovell J."/>
            <person name="Jenkins J."/>
            <person name="Lowry D."/>
            <person name="Mamidi S."/>
            <person name="Sreedasyam A."/>
            <person name="Weng X."/>
            <person name="Barry K."/>
            <person name="Bonette J."/>
            <person name="Campitelli B."/>
            <person name="Daum C."/>
            <person name="Gordon S."/>
            <person name="Gould B."/>
            <person name="Lipzen A."/>
            <person name="MacQueen A."/>
            <person name="Palacio-Mejia J."/>
            <person name="Plott C."/>
            <person name="Shakirov E."/>
            <person name="Shu S."/>
            <person name="Yoshinaga Y."/>
            <person name="Zane M."/>
            <person name="Rokhsar D."/>
            <person name="Grimwood J."/>
            <person name="Schmutz J."/>
            <person name="Juenger T."/>
        </authorList>
    </citation>
    <scope>NUCLEOTIDE SEQUENCE [LARGE SCALE GENOMIC DNA]</scope>
    <source>
        <strain evidence="4">cv. HAL2</strain>
    </source>
</reference>
<evidence type="ECO:0000313" key="3">
    <source>
        <dbReference type="EMBL" id="PUZ54122.1"/>
    </source>
</evidence>
<feature type="compositionally biased region" description="Polar residues" evidence="1">
    <location>
        <begin position="103"/>
        <end position="113"/>
    </location>
</feature>
<name>A0A2T7DEV9_9POAL</name>
<dbReference type="Gramene" id="PUZ54122">
    <property type="protein sequence ID" value="PUZ54122"/>
    <property type="gene ID" value="GQ55_5G104500"/>
</dbReference>
<proteinExistence type="predicted"/>
<dbReference type="Proteomes" id="UP000244336">
    <property type="component" value="Chromosome 5"/>
</dbReference>
<keyword evidence="2" id="KW-0732">Signal</keyword>
<gene>
    <name evidence="3" type="ORF">GQ55_5G104500</name>
</gene>
<feature type="compositionally biased region" description="Pro residues" evidence="1">
    <location>
        <begin position="114"/>
        <end position="125"/>
    </location>
</feature>
<keyword evidence="4" id="KW-1185">Reference proteome</keyword>
<feature type="region of interest" description="Disordered" evidence="1">
    <location>
        <begin position="49"/>
        <end position="125"/>
    </location>
</feature>
<evidence type="ECO:0000256" key="1">
    <source>
        <dbReference type="SAM" id="MobiDB-lite"/>
    </source>
</evidence>
<feature type="compositionally biased region" description="Basic and acidic residues" evidence="1">
    <location>
        <begin position="76"/>
        <end position="92"/>
    </location>
</feature>
<evidence type="ECO:0000256" key="2">
    <source>
        <dbReference type="SAM" id="SignalP"/>
    </source>
</evidence>
<evidence type="ECO:0000313" key="4">
    <source>
        <dbReference type="Proteomes" id="UP000244336"/>
    </source>
</evidence>
<feature type="signal peptide" evidence="2">
    <location>
        <begin position="1"/>
        <end position="19"/>
    </location>
</feature>
<organism evidence="3 4">
    <name type="scientific">Panicum hallii var. hallii</name>
    <dbReference type="NCBI Taxonomy" id="1504633"/>
    <lineage>
        <taxon>Eukaryota</taxon>
        <taxon>Viridiplantae</taxon>
        <taxon>Streptophyta</taxon>
        <taxon>Embryophyta</taxon>
        <taxon>Tracheophyta</taxon>
        <taxon>Spermatophyta</taxon>
        <taxon>Magnoliopsida</taxon>
        <taxon>Liliopsida</taxon>
        <taxon>Poales</taxon>
        <taxon>Poaceae</taxon>
        <taxon>PACMAD clade</taxon>
        <taxon>Panicoideae</taxon>
        <taxon>Panicodae</taxon>
        <taxon>Paniceae</taxon>
        <taxon>Panicinae</taxon>
        <taxon>Panicum</taxon>
        <taxon>Panicum sect. Panicum</taxon>
    </lineage>
</organism>
<feature type="chain" id="PRO_5015568264" evidence="2">
    <location>
        <begin position="20"/>
        <end position="200"/>
    </location>
</feature>
<dbReference type="AlphaFoldDB" id="A0A2T7DEV9"/>
<dbReference type="EMBL" id="CM009753">
    <property type="protein sequence ID" value="PUZ54122.1"/>
    <property type="molecule type" value="Genomic_DNA"/>
</dbReference>
<feature type="region of interest" description="Disordered" evidence="1">
    <location>
        <begin position="150"/>
        <end position="184"/>
    </location>
</feature>
<accession>A0A2T7DEV9</accession>